<dbReference type="PANTHER" id="PTHR10000">
    <property type="entry name" value="PHOSPHOSERINE PHOSPHATASE"/>
    <property type="match status" value="1"/>
</dbReference>
<reference evidence="2" key="1">
    <citation type="submission" date="2020-09" db="EMBL/GenBank/DDBJ databases">
        <title>Whole genome shotgun sequence of Streptomyces cinnamonensis NBRC 15873.</title>
        <authorList>
            <person name="Komaki H."/>
            <person name="Tamura T."/>
        </authorList>
    </citation>
    <scope>NUCLEOTIDE SEQUENCE [LARGE SCALE GENOMIC DNA]</scope>
    <source>
        <strain evidence="2">NBRC 15873</strain>
    </source>
</reference>
<protein>
    <submittedName>
        <fullName evidence="1">Hydrolase</fullName>
    </submittedName>
</protein>
<dbReference type="GO" id="GO:0016787">
    <property type="term" value="F:hydrolase activity"/>
    <property type="evidence" value="ECO:0007669"/>
    <property type="project" value="UniProtKB-KW"/>
</dbReference>
<sequence length="282" mass="29516">MSKGVRILGAVTSAPLPALPFDLIATDLDGTLLRAGDTVSARSHAALDAARAVGARHIIVTGRPVPQVRHVFDALGYTGLAVCAQGAQVYDAARGRLLHSVSMDRELAEVALGKIEAEVGEVYAAVNQEGLDAEMLMGPGYRMWHPHLPTVRVARRSGLWSAPINKVLLQHPELDDDELTLVARSVVGDLVNVTMAGEHTVELQPPGIDKASGLARAADVLGASPAGTIAFGDMPNDVPMFAWAAHGVAMANSHPELVAVADALTLSNEADGVAVVLERLFG</sequence>
<dbReference type="InterPro" id="IPR000150">
    <property type="entry name" value="Cof"/>
</dbReference>
<keyword evidence="1" id="KW-0378">Hydrolase</keyword>
<dbReference type="Gene3D" id="3.30.1240.10">
    <property type="match status" value="1"/>
</dbReference>
<gene>
    <name evidence="1" type="ORF">Scinn_55700</name>
</gene>
<dbReference type="Proteomes" id="UP000660554">
    <property type="component" value="Unassembled WGS sequence"/>
</dbReference>
<dbReference type="NCBIfam" id="TIGR01484">
    <property type="entry name" value="HAD-SF-IIB"/>
    <property type="match status" value="1"/>
</dbReference>
<accession>A0ABQ3NTK6</accession>
<dbReference type="EMBL" id="BNDV01000012">
    <property type="protein sequence ID" value="GHI16107.1"/>
    <property type="molecule type" value="Genomic_DNA"/>
</dbReference>
<dbReference type="SFLD" id="SFLDS00003">
    <property type="entry name" value="Haloacid_Dehalogenase"/>
    <property type="match status" value="1"/>
</dbReference>
<dbReference type="InterPro" id="IPR036412">
    <property type="entry name" value="HAD-like_sf"/>
</dbReference>
<comment type="caution">
    <text evidence="1">The sequence shown here is derived from an EMBL/GenBank/DDBJ whole genome shotgun (WGS) entry which is preliminary data.</text>
</comment>
<dbReference type="InterPro" id="IPR023214">
    <property type="entry name" value="HAD_sf"/>
</dbReference>
<dbReference type="SUPFAM" id="SSF56784">
    <property type="entry name" value="HAD-like"/>
    <property type="match status" value="1"/>
</dbReference>
<dbReference type="SFLD" id="SFLDG01140">
    <property type="entry name" value="C2.B:_Phosphomannomutase_and_P"/>
    <property type="match status" value="1"/>
</dbReference>
<organism evidence="1 2">
    <name type="scientific">Streptomyces virginiae</name>
    <name type="common">Streptomyces cinnamonensis</name>
    <dbReference type="NCBI Taxonomy" id="1961"/>
    <lineage>
        <taxon>Bacteria</taxon>
        <taxon>Bacillati</taxon>
        <taxon>Actinomycetota</taxon>
        <taxon>Actinomycetes</taxon>
        <taxon>Kitasatosporales</taxon>
        <taxon>Streptomycetaceae</taxon>
        <taxon>Streptomyces</taxon>
    </lineage>
</organism>
<evidence type="ECO:0000313" key="1">
    <source>
        <dbReference type="EMBL" id="GHI16107.1"/>
    </source>
</evidence>
<dbReference type="Pfam" id="PF08282">
    <property type="entry name" value="Hydrolase_3"/>
    <property type="match status" value="1"/>
</dbReference>
<name>A0ABQ3NTK6_STRVG</name>
<dbReference type="NCBIfam" id="TIGR00099">
    <property type="entry name" value="Cof-subfamily"/>
    <property type="match status" value="1"/>
</dbReference>
<keyword evidence="2" id="KW-1185">Reference proteome</keyword>
<dbReference type="PANTHER" id="PTHR10000:SF8">
    <property type="entry name" value="HAD SUPERFAMILY HYDROLASE-LIKE, TYPE 3"/>
    <property type="match status" value="1"/>
</dbReference>
<dbReference type="InterPro" id="IPR006379">
    <property type="entry name" value="HAD-SF_hydro_IIB"/>
</dbReference>
<evidence type="ECO:0000313" key="2">
    <source>
        <dbReference type="Proteomes" id="UP000660554"/>
    </source>
</evidence>
<dbReference type="Gene3D" id="3.40.50.1000">
    <property type="entry name" value="HAD superfamily/HAD-like"/>
    <property type="match status" value="1"/>
</dbReference>
<proteinExistence type="predicted"/>